<evidence type="ECO:0000313" key="2">
    <source>
        <dbReference type="Proteomes" id="UP000325002"/>
    </source>
</evidence>
<sequence>MYRLKYGLNFGKKINNSPNRFLVYQALDIETNLKERMRIIKTLDGKSWDGWDTIHVEKELLEIKIETKNIYKRRIQDKVILTIRDSDNSIFDFEIKVNQITFFKIYNFKE</sequence>
<comment type="caution">
    <text evidence="1">The sequence shown here is derived from an EMBL/GenBank/DDBJ whole genome shotgun (WGS) entry which is preliminary data.</text>
</comment>
<gene>
    <name evidence="1" type="ORF">EPJ81_08075</name>
</gene>
<dbReference type="Proteomes" id="UP000325002">
    <property type="component" value="Unassembled WGS sequence"/>
</dbReference>
<organism evidence="1 2">
    <name type="scientific">Brachyspira aalborgi</name>
    <dbReference type="NCBI Taxonomy" id="29522"/>
    <lineage>
        <taxon>Bacteria</taxon>
        <taxon>Pseudomonadati</taxon>
        <taxon>Spirochaetota</taxon>
        <taxon>Spirochaetia</taxon>
        <taxon>Brachyspirales</taxon>
        <taxon>Brachyspiraceae</taxon>
        <taxon>Brachyspira</taxon>
    </lineage>
</organism>
<dbReference type="AlphaFoldDB" id="A0A5C8ES92"/>
<protein>
    <submittedName>
        <fullName evidence="1">Uncharacterized protein</fullName>
    </submittedName>
</protein>
<accession>A0A5C8ES92</accession>
<dbReference type="EMBL" id="SAYD01000018">
    <property type="protein sequence ID" value="TXJ39060.1"/>
    <property type="molecule type" value="Genomic_DNA"/>
</dbReference>
<proteinExistence type="predicted"/>
<reference evidence="1 2" key="1">
    <citation type="journal article" date="1992" name="Lakartidningen">
        <title>[Penicillin V and not amoxicillin is the first choice preparation in acute otitis].</title>
        <authorList>
            <person name="Kamme C."/>
            <person name="Lundgren K."/>
            <person name="Prellner K."/>
        </authorList>
    </citation>
    <scope>NUCLEOTIDE SEQUENCE [LARGE SCALE GENOMIC DNA]</scope>
    <source>
        <strain evidence="1 2">PC3997IV</strain>
    </source>
</reference>
<dbReference type="RefSeq" id="WP_147778534.1">
    <property type="nucleotide sequence ID" value="NZ_SAYD01000018.1"/>
</dbReference>
<name>A0A5C8ES92_9SPIR</name>
<evidence type="ECO:0000313" key="1">
    <source>
        <dbReference type="EMBL" id="TXJ39060.1"/>
    </source>
</evidence>